<dbReference type="AlphaFoldDB" id="A0A5K7ZKT1"/>
<proteinExistence type="predicted"/>
<dbReference type="EMBL" id="AP021875">
    <property type="protein sequence ID" value="BBO76627.1"/>
    <property type="molecule type" value="Genomic_DNA"/>
</dbReference>
<dbReference type="KEGG" id="dwd:DSCW_40440"/>
<evidence type="ECO:0000313" key="2">
    <source>
        <dbReference type="Proteomes" id="UP000427769"/>
    </source>
</evidence>
<organism evidence="1 2">
    <name type="scientific">Desulfosarcina widdelii</name>
    <dbReference type="NCBI Taxonomy" id="947919"/>
    <lineage>
        <taxon>Bacteria</taxon>
        <taxon>Pseudomonadati</taxon>
        <taxon>Thermodesulfobacteriota</taxon>
        <taxon>Desulfobacteria</taxon>
        <taxon>Desulfobacterales</taxon>
        <taxon>Desulfosarcinaceae</taxon>
        <taxon>Desulfosarcina</taxon>
    </lineage>
</organism>
<gene>
    <name evidence="1" type="ORF">DSCW_40440</name>
</gene>
<sequence length="66" mass="7111">MVQLPEIVCITSFGFAVDAVVQAASTIQHVADKGQGSIIIFFIRIADLDGRSDDIEQKSQITSTKS</sequence>
<dbReference type="Proteomes" id="UP000427769">
    <property type="component" value="Chromosome"/>
</dbReference>
<protein>
    <submittedName>
        <fullName evidence="1">Uncharacterized protein</fullName>
    </submittedName>
</protein>
<accession>A0A5K7ZKT1</accession>
<reference evidence="1 2" key="1">
    <citation type="submission" date="2019-11" db="EMBL/GenBank/DDBJ databases">
        <title>Comparative genomics of hydrocarbon-degrading Desulfosarcina strains.</title>
        <authorList>
            <person name="Watanabe M."/>
            <person name="Kojima H."/>
            <person name="Fukui M."/>
        </authorList>
    </citation>
    <scope>NUCLEOTIDE SEQUENCE [LARGE SCALE GENOMIC DNA]</scope>
    <source>
        <strain evidence="1 2">PP31</strain>
    </source>
</reference>
<evidence type="ECO:0000313" key="1">
    <source>
        <dbReference type="EMBL" id="BBO76627.1"/>
    </source>
</evidence>
<name>A0A5K7ZKT1_9BACT</name>
<keyword evidence="2" id="KW-1185">Reference proteome</keyword>